<evidence type="ECO:0000256" key="1">
    <source>
        <dbReference type="SAM" id="SignalP"/>
    </source>
</evidence>
<name>L8WGN8_THACA</name>
<sequence length="109" mass="12783">MSSQLLSEEPARHTFMHDLESFLWVLVWLVAVHAREYNQHNANLLREKLCSPDDSFKSFFIANSDRARAQMLYSVSLDSSIKTYIDKEILHLMTIRRNRNRSPCLGQQN</sequence>
<protein>
    <recommendedName>
        <fullName evidence="2">Fungal-type protein kinase domain-containing protein</fullName>
    </recommendedName>
</protein>
<dbReference type="HOGENOM" id="CLU_2185723_0_0_1"/>
<dbReference type="Pfam" id="PF17667">
    <property type="entry name" value="Pkinase_fungal"/>
    <property type="match status" value="1"/>
</dbReference>
<dbReference type="EMBL" id="AFRT01006102">
    <property type="protein sequence ID" value="ELU35564.1"/>
    <property type="molecule type" value="Genomic_DNA"/>
</dbReference>
<comment type="caution">
    <text evidence="3">The sequence shown here is derived from an EMBL/GenBank/DDBJ whole genome shotgun (WGS) entry which is preliminary data.</text>
</comment>
<dbReference type="OrthoDB" id="5584477at2759"/>
<gene>
    <name evidence="3" type="ORF">AG1IA_10406</name>
</gene>
<keyword evidence="1" id="KW-0732">Signal</keyword>
<accession>L8WGN8</accession>
<organism evidence="3 4">
    <name type="scientific">Thanatephorus cucumeris (strain AG1-IA)</name>
    <name type="common">Rice sheath blight fungus</name>
    <name type="synonym">Rhizoctonia solani</name>
    <dbReference type="NCBI Taxonomy" id="983506"/>
    <lineage>
        <taxon>Eukaryota</taxon>
        <taxon>Fungi</taxon>
        <taxon>Dikarya</taxon>
        <taxon>Basidiomycota</taxon>
        <taxon>Agaricomycotina</taxon>
        <taxon>Agaricomycetes</taxon>
        <taxon>Cantharellales</taxon>
        <taxon>Ceratobasidiaceae</taxon>
        <taxon>Rhizoctonia</taxon>
        <taxon>Rhizoctonia solani AG-1</taxon>
    </lineage>
</organism>
<reference evidence="3 4" key="1">
    <citation type="journal article" date="2013" name="Nat. Commun.">
        <title>The evolution and pathogenic mechanisms of the rice sheath blight pathogen.</title>
        <authorList>
            <person name="Zheng A."/>
            <person name="Lin R."/>
            <person name="Xu L."/>
            <person name="Qin P."/>
            <person name="Tang C."/>
            <person name="Ai P."/>
            <person name="Zhang D."/>
            <person name="Liu Y."/>
            <person name="Sun Z."/>
            <person name="Feng H."/>
            <person name="Wang Y."/>
            <person name="Chen Y."/>
            <person name="Liang X."/>
            <person name="Fu R."/>
            <person name="Li Q."/>
            <person name="Zhang J."/>
            <person name="Yu X."/>
            <person name="Xie Z."/>
            <person name="Ding L."/>
            <person name="Guan P."/>
            <person name="Tang J."/>
            <person name="Liang Y."/>
            <person name="Wang S."/>
            <person name="Deng Q."/>
            <person name="Li S."/>
            <person name="Zhu J."/>
            <person name="Wang L."/>
            <person name="Liu H."/>
            <person name="Li P."/>
        </authorList>
    </citation>
    <scope>NUCLEOTIDE SEQUENCE [LARGE SCALE GENOMIC DNA]</scope>
    <source>
        <strain evidence="4">AG-1 IA</strain>
    </source>
</reference>
<keyword evidence="4" id="KW-1185">Reference proteome</keyword>
<dbReference type="AlphaFoldDB" id="L8WGN8"/>
<evidence type="ECO:0000313" key="3">
    <source>
        <dbReference type="EMBL" id="ELU35564.1"/>
    </source>
</evidence>
<feature type="chain" id="PRO_5003997272" description="Fungal-type protein kinase domain-containing protein" evidence="1">
    <location>
        <begin position="35"/>
        <end position="109"/>
    </location>
</feature>
<feature type="domain" description="Fungal-type protein kinase" evidence="2">
    <location>
        <begin position="1"/>
        <end position="30"/>
    </location>
</feature>
<evidence type="ECO:0000259" key="2">
    <source>
        <dbReference type="Pfam" id="PF17667"/>
    </source>
</evidence>
<proteinExistence type="predicted"/>
<evidence type="ECO:0000313" key="4">
    <source>
        <dbReference type="Proteomes" id="UP000011668"/>
    </source>
</evidence>
<feature type="signal peptide" evidence="1">
    <location>
        <begin position="1"/>
        <end position="34"/>
    </location>
</feature>
<dbReference type="InterPro" id="IPR040976">
    <property type="entry name" value="Pkinase_fungal"/>
</dbReference>
<dbReference type="Proteomes" id="UP000011668">
    <property type="component" value="Unassembled WGS sequence"/>
</dbReference>